<dbReference type="EMBL" id="JAPDFR010000005">
    <property type="protein sequence ID" value="KAK0386802.1"/>
    <property type="molecule type" value="Genomic_DNA"/>
</dbReference>
<sequence length="288" mass="29990">MSSQSVAPLSRSPHLTKMLSDFTLGFSDGLTVPFALTAGLSSLGSSSTVIYAGLAELCAGSISMGIGGYLAALDELPCRPQEEVEDGTARDLARSRRGGNGERGGGVGGEESQHMLHRVSSDAGSSRVSAEEKREGDDQEDQVRRFLEPLNLSENAVSSVIADLRLQPGGFPRIIPGKAYDIASSEAVSPPVRPVVSGLAISAGYVFGGIIPLIPYFFAPTVGVGLRWSIALCLLALYLFGSGKCWLLSPQGASNWKECVFKGLQMLILGGLAAAAAVACVKLLDSGS</sequence>
<evidence type="ECO:0000256" key="7">
    <source>
        <dbReference type="SAM" id="Phobius"/>
    </source>
</evidence>
<feature type="transmembrane region" description="Helical" evidence="7">
    <location>
        <begin position="21"/>
        <end position="43"/>
    </location>
</feature>
<evidence type="ECO:0000256" key="4">
    <source>
        <dbReference type="ARBA" id="ARBA00022989"/>
    </source>
</evidence>
<evidence type="ECO:0000256" key="5">
    <source>
        <dbReference type="ARBA" id="ARBA00023136"/>
    </source>
</evidence>
<comment type="caution">
    <text evidence="8">The sequence shown here is derived from an EMBL/GenBank/DDBJ whole genome shotgun (WGS) entry which is preliminary data.</text>
</comment>
<organism evidence="8 9">
    <name type="scientific">Sarocladium strictum</name>
    <name type="common">Black bundle disease fungus</name>
    <name type="synonym">Acremonium strictum</name>
    <dbReference type="NCBI Taxonomy" id="5046"/>
    <lineage>
        <taxon>Eukaryota</taxon>
        <taxon>Fungi</taxon>
        <taxon>Dikarya</taxon>
        <taxon>Ascomycota</taxon>
        <taxon>Pezizomycotina</taxon>
        <taxon>Sordariomycetes</taxon>
        <taxon>Hypocreomycetidae</taxon>
        <taxon>Hypocreales</taxon>
        <taxon>Sarocladiaceae</taxon>
        <taxon>Sarocladium</taxon>
    </lineage>
</organism>
<dbReference type="GO" id="GO:0012505">
    <property type="term" value="C:endomembrane system"/>
    <property type="evidence" value="ECO:0007669"/>
    <property type="project" value="UniProtKB-SubCell"/>
</dbReference>
<dbReference type="AlphaFoldDB" id="A0AA39GIQ6"/>
<name>A0AA39GIQ6_SARSR</name>
<feature type="transmembrane region" description="Helical" evidence="7">
    <location>
        <begin position="199"/>
        <end position="219"/>
    </location>
</feature>
<dbReference type="Proteomes" id="UP001175261">
    <property type="component" value="Unassembled WGS sequence"/>
</dbReference>
<evidence type="ECO:0000256" key="6">
    <source>
        <dbReference type="SAM" id="MobiDB-lite"/>
    </source>
</evidence>
<evidence type="ECO:0000313" key="8">
    <source>
        <dbReference type="EMBL" id="KAK0386802.1"/>
    </source>
</evidence>
<keyword evidence="4 7" id="KW-1133">Transmembrane helix</keyword>
<feature type="compositionally biased region" description="Basic and acidic residues" evidence="6">
    <location>
        <begin position="129"/>
        <end position="142"/>
    </location>
</feature>
<feature type="transmembrane region" description="Helical" evidence="7">
    <location>
        <begin position="259"/>
        <end position="284"/>
    </location>
</feature>
<feature type="region of interest" description="Disordered" evidence="6">
    <location>
        <begin position="81"/>
        <end position="142"/>
    </location>
</feature>
<keyword evidence="3 7" id="KW-0812">Transmembrane</keyword>
<proteinExistence type="inferred from homology"/>
<dbReference type="GO" id="GO:0005384">
    <property type="term" value="F:manganese ion transmembrane transporter activity"/>
    <property type="evidence" value="ECO:0007669"/>
    <property type="project" value="InterPro"/>
</dbReference>
<keyword evidence="5 7" id="KW-0472">Membrane</keyword>
<dbReference type="PANTHER" id="PTHR31851">
    <property type="entry name" value="FE(2+)/MN(2+) TRANSPORTER PCL1"/>
    <property type="match status" value="1"/>
</dbReference>
<comment type="subcellular location">
    <subcellularLocation>
        <location evidence="1">Endomembrane system</location>
        <topology evidence="1">Multi-pass membrane protein</topology>
    </subcellularLocation>
</comment>
<dbReference type="GO" id="GO:0030026">
    <property type="term" value="P:intracellular manganese ion homeostasis"/>
    <property type="evidence" value="ECO:0007669"/>
    <property type="project" value="InterPro"/>
</dbReference>
<evidence type="ECO:0000313" key="9">
    <source>
        <dbReference type="Proteomes" id="UP001175261"/>
    </source>
</evidence>
<gene>
    <name evidence="8" type="ORF">NLU13_6638</name>
</gene>
<evidence type="ECO:0000256" key="3">
    <source>
        <dbReference type="ARBA" id="ARBA00022692"/>
    </source>
</evidence>
<feature type="transmembrane region" description="Helical" evidence="7">
    <location>
        <begin position="225"/>
        <end position="247"/>
    </location>
</feature>
<accession>A0AA39GIQ6</accession>
<feature type="compositionally biased region" description="Basic and acidic residues" evidence="6">
    <location>
        <begin position="81"/>
        <end position="94"/>
    </location>
</feature>
<evidence type="ECO:0000256" key="2">
    <source>
        <dbReference type="ARBA" id="ARBA00007049"/>
    </source>
</evidence>
<protein>
    <submittedName>
        <fullName evidence="8">Uncharacterized protein</fullName>
    </submittedName>
</protein>
<evidence type="ECO:0000256" key="1">
    <source>
        <dbReference type="ARBA" id="ARBA00004127"/>
    </source>
</evidence>
<dbReference type="Pfam" id="PF01988">
    <property type="entry name" value="VIT1"/>
    <property type="match status" value="2"/>
</dbReference>
<comment type="similarity">
    <text evidence="2">Belongs to the CCC1 family.</text>
</comment>
<dbReference type="InterPro" id="IPR008217">
    <property type="entry name" value="Ccc1_fam"/>
</dbReference>
<keyword evidence="9" id="KW-1185">Reference proteome</keyword>
<reference evidence="8" key="1">
    <citation type="submission" date="2022-10" db="EMBL/GenBank/DDBJ databases">
        <title>Determination and structural analysis of whole genome sequence of Sarocladium strictum F4-1.</title>
        <authorList>
            <person name="Hu L."/>
            <person name="Jiang Y."/>
        </authorList>
    </citation>
    <scope>NUCLEOTIDE SEQUENCE</scope>
    <source>
        <strain evidence="8">F4-1</strain>
    </source>
</reference>